<dbReference type="EMBL" id="QHJQ01000004">
    <property type="protein sequence ID" value="PXA04392.1"/>
    <property type="molecule type" value="Genomic_DNA"/>
</dbReference>
<evidence type="ECO:0000313" key="4">
    <source>
        <dbReference type="Proteomes" id="UP000247099"/>
    </source>
</evidence>
<dbReference type="OrthoDB" id="8690238at2"/>
<evidence type="ECO:0000256" key="1">
    <source>
        <dbReference type="SAM" id="MobiDB-lite"/>
    </source>
</evidence>
<sequence length="106" mass="12233">MKKTPRLLPAQRRLMERLGENLRLARLRRKLSASRVAERAGISRRTLVSIESGEPTVAMGNYFQVMRVLGLEKDFELLARDDEMGRKLQDMELTPKQRAPKRKAVT</sequence>
<name>A0A317ZHE9_9BACT</name>
<dbReference type="GO" id="GO:0003677">
    <property type="term" value="F:DNA binding"/>
    <property type="evidence" value="ECO:0007669"/>
    <property type="project" value="InterPro"/>
</dbReference>
<accession>A0A317ZHE9</accession>
<dbReference type="InParanoid" id="A0A317ZHE9"/>
<feature type="region of interest" description="Disordered" evidence="1">
    <location>
        <begin position="86"/>
        <end position="106"/>
    </location>
</feature>
<proteinExistence type="predicted"/>
<dbReference type="InterPro" id="IPR010982">
    <property type="entry name" value="Lambda_DNA-bd_dom_sf"/>
</dbReference>
<dbReference type="Gene3D" id="1.10.260.40">
    <property type="entry name" value="lambda repressor-like DNA-binding domains"/>
    <property type="match status" value="1"/>
</dbReference>
<evidence type="ECO:0000313" key="3">
    <source>
        <dbReference type="EMBL" id="PXA04392.1"/>
    </source>
</evidence>
<gene>
    <name evidence="3" type="ORF">DDZ13_07625</name>
</gene>
<evidence type="ECO:0000259" key="2">
    <source>
        <dbReference type="PROSITE" id="PS50943"/>
    </source>
</evidence>
<dbReference type="SMART" id="SM00530">
    <property type="entry name" value="HTH_XRE"/>
    <property type="match status" value="1"/>
</dbReference>
<dbReference type="SUPFAM" id="SSF47413">
    <property type="entry name" value="lambda repressor-like DNA-binding domains"/>
    <property type="match status" value="1"/>
</dbReference>
<keyword evidence="4" id="KW-1185">Reference proteome</keyword>
<protein>
    <submittedName>
        <fullName evidence="3">Transcriptional regulator</fullName>
    </submittedName>
</protein>
<comment type="caution">
    <text evidence="3">The sequence shown here is derived from an EMBL/GenBank/DDBJ whole genome shotgun (WGS) entry which is preliminary data.</text>
</comment>
<dbReference type="PROSITE" id="PS50943">
    <property type="entry name" value="HTH_CROC1"/>
    <property type="match status" value="1"/>
</dbReference>
<organism evidence="3 4">
    <name type="scientific">Coraliomargarita sinensis</name>
    <dbReference type="NCBI Taxonomy" id="2174842"/>
    <lineage>
        <taxon>Bacteria</taxon>
        <taxon>Pseudomonadati</taxon>
        <taxon>Verrucomicrobiota</taxon>
        <taxon>Opitutia</taxon>
        <taxon>Puniceicoccales</taxon>
        <taxon>Coraliomargaritaceae</taxon>
        <taxon>Coraliomargarita</taxon>
    </lineage>
</organism>
<feature type="compositionally biased region" description="Basic and acidic residues" evidence="1">
    <location>
        <begin position="86"/>
        <end position="95"/>
    </location>
</feature>
<dbReference type="Proteomes" id="UP000247099">
    <property type="component" value="Unassembled WGS sequence"/>
</dbReference>
<dbReference type="Pfam" id="PF13560">
    <property type="entry name" value="HTH_31"/>
    <property type="match status" value="1"/>
</dbReference>
<dbReference type="AlphaFoldDB" id="A0A317ZHE9"/>
<feature type="domain" description="HTH cro/C1-type" evidence="2">
    <location>
        <begin position="22"/>
        <end position="77"/>
    </location>
</feature>
<dbReference type="InterPro" id="IPR001387">
    <property type="entry name" value="Cro/C1-type_HTH"/>
</dbReference>
<dbReference type="RefSeq" id="WP_110130844.1">
    <property type="nucleotide sequence ID" value="NZ_QHJQ01000004.1"/>
</dbReference>
<reference evidence="3 4" key="1">
    <citation type="submission" date="2018-05" db="EMBL/GenBank/DDBJ databases">
        <title>Coraliomargarita sinensis sp. nov., isolated from a marine solar saltern.</title>
        <authorList>
            <person name="Zhou L.Y."/>
        </authorList>
    </citation>
    <scope>NUCLEOTIDE SEQUENCE [LARGE SCALE GENOMIC DNA]</scope>
    <source>
        <strain evidence="3 4">WN38</strain>
    </source>
</reference>